<evidence type="ECO:0000256" key="4">
    <source>
        <dbReference type="ARBA" id="ARBA00022517"/>
    </source>
</evidence>
<feature type="non-terminal residue" evidence="15">
    <location>
        <position position="104"/>
    </location>
</feature>
<dbReference type="GO" id="GO:0005829">
    <property type="term" value="C:cytosol"/>
    <property type="evidence" value="ECO:0007669"/>
    <property type="project" value="TreeGrafter"/>
</dbReference>
<evidence type="ECO:0000313" key="16">
    <source>
        <dbReference type="EMBL" id="CRK47744.1"/>
    </source>
</evidence>
<keyword evidence="4" id="KW-0690">Ribosome biogenesis</keyword>
<evidence type="ECO:0000256" key="1">
    <source>
        <dbReference type="ARBA" id="ARBA00003706"/>
    </source>
</evidence>
<dbReference type="PROSITE" id="PS51195">
    <property type="entry name" value="Q_MOTIF"/>
    <property type="match status" value="1"/>
</dbReference>
<organism evidence="15 17">
    <name type="scientific">Verticillium longisporum</name>
    <name type="common">Verticillium dahliae var. longisporum</name>
    <dbReference type="NCBI Taxonomy" id="100787"/>
    <lineage>
        <taxon>Eukaryota</taxon>
        <taxon>Fungi</taxon>
        <taxon>Dikarya</taxon>
        <taxon>Ascomycota</taxon>
        <taxon>Pezizomycotina</taxon>
        <taxon>Sordariomycetes</taxon>
        <taxon>Hypocreomycetidae</taxon>
        <taxon>Glomerellales</taxon>
        <taxon>Plectosphaerellaceae</taxon>
        <taxon>Verticillium</taxon>
    </lineage>
</organism>
<keyword evidence="7" id="KW-0347">Helicase</keyword>
<dbReference type="Proteomes" id="UP000045706">
    <property type="component" value="Unassembled WGS sequence"/>
</dbReference>
<keyword evidence="5" id="KW-0547">Nucleotide-binding</keyword>
<name>A0A0G4MPN5_VERLO</name>
<proteinExistence type="predicted"/>
<dbReference type="GO" id="GO:0003723">
    <property type="term" value="F:RNA binding"/>
    <property type="evidence" value="ECO:0007669"/>
    <property type="project" value="UniProtKB-KW"/>
</dbReference>
<evidence type="ECO:0000256" key="13">
    <source>
        <dbReference type="SAM" id="MobiDB-lite"/>
    </source>
</evidence>
<evidence type="ECO:0000256" key="5">
    <source>
        <dbReference type="ARBA" id="ARBA00022741"/>
    </source>
</evidence>
<dbReference type="PANTHER" id="PTHR47959:SF21">
    <property type="entry name" value="DEAD-BOX HELICASE 56"/>
    <property type="match status" value="1"/>
</dbReference>
<keyword evidence="10" id="KW-0539">Nucleus</keyword>
<comment type="subcellular location">
    <subcellularLocation>
        <location evidence="2">Nucleus</location>
    </subcellularLocation>
</comment>
<evidence type="ECO:0000313" key="15">
    <source>
        <dbReference type="EMBL" id="CRK36020.1"/>
    </source>
</evidence>
<dbReference type="GO" id="GO:0010467">
    <property type="term" value="P:gene expression"/>
    <property type="evidence" value="ECO:0007669"/>
    <property type="project" value="UniProtKB-ARBA"/>
</dbReference>
<dbReference type="GO" id="GO:0003724">
    <property type="term" value="F:RNA helicase activity"/>
    <property type="evidence" value="ECO:0007669"/>
    <property type="project" value="UniProtKB-EC"/>
</dbReference>
<keyword evidence="17" id="KW-1185">Reference proteome</keyword>
<dbReference type="EC" id="3.6.4.13" evidence="3"/>
<feature type="region of interest" description="Disordered" evidence="13">
    <location>
        <begin position="1"/>
        <end position="28"/>
    </location>
</feature>
<evidence type="ECO:0000256" key="3">
    <source>
        <dbReference type="ARBA" id="ARBA00012552"/>
    </source>
</evidence>
<dbReference type="AlphaFoldDB" id="A0A0G4MPN5"/>
<reference evidence="17 18" key="1">
    <citation type="submission" date="2015-05" db="EMBL/GenBank/DDBJ databases">
        <authorList>
            <person name="Fogelqvist Johan"/>
        </authorList>
    </citation>
    <scope>NUCLEOTIDE SEQUENCE [LARGE SCALE GENOMIC DNA]</scope>
    <source>
        <strain evidence="15">VL1</strain>
        <strain evidence="16">VL2</strain>
    </source>
</reference>
<keyword evidence="6" id="KW-0378">Hydrolase</keyword>
<dbReference type="Pfam" id="PF00270">
    <property type="entry name" value="DEAD"/>
    <property type="match status" value="1"/>
</dbReference>
<dbReference type="EMBL" id="CVQH01023857">
    <property type="protein sequence ID" value="CRK36020.1"/>
    <property type="molecule type" value="Genomic_DNA"/>
</dbReference>
<evidence type="ECO:0000259" key="14">
    <source>
        <dbReference type="PROSITE" id="PS51195"/>
    </source>
</evidence>
<dbReference type="InterPro" id="IPR011545">
    <property type="entry name" value="DEAD/DEAH_box_helicase_dom"/>
</dbReference>
<protein>
    <recommendedName>
        <fullName evidence="3">RNA helicase</fullName>
        <ecNumber evidence="3">3.6.4.13</ecNumber>
    </recommendedName>
</protein>
<dbReference type="GO" id="GO:0042254">
    <property type="term" value="P:ribosome biogenesis"/>
    <property type="evidence" value="ECO:0007669"/>
    <property type="project" value="UniProtKB-KW"/>
</dbReference>
<evidence type="ECO:0000256" key="10">
    <source>
        <dbReference type="ARBA" id="ARBA00023242"/>
    </source>
</evidence>
<keyword evidence="8" id="KW-0067">ATP-binding</keyword>
<evidence type="ECO:0000313" key="17">
    <source>
        <dbReference type="Proteomes" id="UP000044602"/>
    </source>
</evidence>
<evidence type="ECO:0000256" key="7">
    <source>
        <dbReference type="ARBA" id="ARBA00022806"/>
    </source>
</evidence>
<dbReference type="GO" id="GO:0016787">
    <property type="term" value="F:hydrolase activity"/>
    <property type="evidence" value="ECO:0007669"/>
    <property type="project" value="UniProtKB-KW"/>
</dbReference>
<evidence type="ECO:0000256" key="11">
    <source>
        <dbReference type="ARBA" id="ARBA00047984"/>
    </source>
</evidence>
<evidence type="ECO:0000256" key="8">
    <source>
        <dbReference type="ARBA" id="ARBA00022840"/>
    </source>
</evidence>
<dbReference type="InterPro" id="IPR050079">
    <property type="entry name" value="DEAD_box_RNA_helicase"/>
</dbReference>
<accession>A0A0G4MPN5</accession>
<comment type="catalytic activity">
    <reaction evidence="11">
        <text>ATP + H2O = ADP + phosphate + H(+)</text>
        <dbReference type="Rhea" id="RHEA:13065"/>
        <dbReference type="ChEBI" id="CHEBI:15377"/>
        <dbReference type="ChEBI" id="CHEBI:15378"/>
        <dbReference type="ChEBI" id="CHEBI:30616"/>
        <dbReference type="ChEBI" id="CHEBI:43474"/>
        <dbReference type="ChEBI" id="CHEBI:456216"/>
        <dbReference type="EC" id="3.6.4.13"/>
    </reaction>
</comment>
<evidence type="ECO:0000313" key="18">
    <source>
        <dbReference type="Proteomes" id="UP000045706"/>
    </source>
</evidence>
<dbReference type="EMBL" id="CVQI01036932">
    <property type="protein sequence ID" value="CRK47744.1"/>
    <property type="molecule type" value="Genomic_DNA"/>
</dbReference>
<feature type="short sequence motif" description="Q motif" evidence="12">
    <location>
        <begin position="26"/>
        <end position="54"/>
    </location>
</feature>
<dbReference type="InterPro" id="IPR014014">
    <property type="entry name" value="RNA_helicase_DEAD_Q_motif"/>
</dbReference>
<comment type="function">
    <text evidence="1">ATP-binding RNA helicase involved in the biogenesis of 60S ribosomal subunits and is required for the normal formation of 25S and 5.8S rRNAs.</text>
</comment>
<gene>
    <name evidence="15" type="ORF">BN1708_019898</name>
    <name evidence="16" type="ORF">BN1723_020384</name>
</gene>
<dbReference type="SUPFAM" id="SSF52540">
    <property type="entry name" value="P-loop containing nucleoside triphosphate hydrolases"/>
    <property type="match status" value="1"/>
</dbReference>
<dbReference type="Gene3D" id="3.40.50.300">
    <property type="entry name" value="P-loop containing nucleotide triphosphate hydrolases"/>
    <property type="match status" value="1"/>
</dbReference>
<sequence length="104" mass="11145">MKRKIDQTEEPEVAATPTKKPSETKATWDNLGLSPRLLQGVAQLNWHNPTDIQAKAVPLALEGRDILAKSGTGTGKTAAYVLPVLEKVLQRKEKEAKGAAAATS</sequence>
<dbReference type="STRING" id="100787.A0A0G4MPN5"/>
<dbReference type="InterPro" id="IPR027417">
    <property type="entry name" value="P-loop_NTPase"/>
</dbReference>
<feature type="domain" description="DEAD-box RNA helicase Q" evidence="14">
    <location>
        <begin position="26"/>
        <end position="54"/>
    </location>
</feature>
<evidence type="ECO:0000256" key="9">
    <source>
        <dbReference type="ARBA" id="ARBA00022884"/>
    </source>
</evidence>
<evidence type="ECO:0000256" key="12">
    <source>
        <dbReference type="PROSITE-ProRule" id="PRU00552"/>
    </source>
</evidence>
<dbReference type="Proteomes" id="UP000044602">
    <property type="component" value="Unassembled WGS sequence"/>
</dbReference>
<dbReference type="GO" id="GO:0005634">
    <property type="term" value="C:nucleus"/>
    <property type="evidence" value="ECO:0007669"/>
    <property type="project" value="UniProtKB-SubCell"/>
</dbReference>
<evidence type="ECO:0000256" key="2">
    <source>
        <dbReference type="ARBA" id="ARBA00004123"/>
    </source>
</evidence>
<dbReference type="PANTHER" id="PTHR47959">
    <property type="entry name" value="ATP-DEPENDENT RNA HELICASE RHLE-RELATED"/>
    <property type="match status" value="1"/>
</dbReference>
<keyword evidence="9" id="KW-0694">RNA-binding</keyword>
<dbReference type="GO" id="GO:0005524">
    <property type="term" value="F:ATP binding"/>
    <property type="evidence" value="ECO:0007669"/>
    <property type="project" value="UniProtKB-KW"/>
</dbReference>
<evidence type="ECO:0000256" key="6">
    <source>
        <dbReference type="ARBA" id="ARBA00022801"/>
    </source>
</evidence>